<gene>
    <name evidence="1" type="ORF">AC00_1731</name>
</gene>
<comment type="caution">
    <text evidence="1">The sequence shown here is derived from an EMBL/GenBank/DDBJ whole genome shotgun (WGS) entry which is preliminary data.</text>
</comment>
<protein>
    <recommendedName>
        <fullName evidence="3">YlcG family protein</fullName>
    </recommendedName>
</protein>
<dbReference type="AlphaFoldDB" id="A0AAN4SYD5"/>
<reference evidence="1 2" key="1">
    <citation type="submission" date="2014-03" db="EMBL/GenBank/DDBJ databases">
        <title>Genetic Variability of E. coli after antibiotic treatment.</title>
        <authorList>
            <person name="Silbergeld E."/>
            <person name="Coles C."/>
            <person name="Seidman J.C."/>
            <person name="You Y."/>
            <person name="George J."/>
            <person name="Nadendla S."/>
            <person name="Huot H."/>
            <person name="Daugherty S.C."/>
            <person name="Nagaraj S."/>
            <person name="Ott S."/>
            <person name="Klega K."/>
            <person name="Rasko D."/>
        </authorList>
    </citation>
    <scope>NUCLEOTIDE SEQUENCE [LARGE SCALE GENOMIC DNA]</scope>
    <source>
        <strain evidence="1 2">1-250-04_S3_C1</strain>
    </source>
</reference>
<proteinExistence type="predicted"/>
<organism evidence="1 2">
    <name type="scientific">Escherichia coli 1-250-04_S3_C1</name>
    <dbReference type="NCBI Taxonomy" id="1444135"/>
    <lineage>
        <taxon>Bacteria</taxon>
        <taxon>Pseudomonadati</taxon>
        <taxon>Pseudomonadota</taxon>
        <taxon>Gammaproteobacteria</taxon>
        <taxon>Enterobacterales</taxon>
        <taxon>Enterobacteriaceae</taxon>
        <taxon>Escherichia</taxon>
    </lineage>
</organism>
<dbReference type="Proteomes" id="UP000024043">
    <property type="component" value="Unassembled WGS sequence"/>
</dbReference>
<evidence type="ECO:0008006" key="3">
    <source>
        <dbReference type="Google" id="ProtNLM"/>
    </source>
</evidence>
<accession>A0AAN4SYD5</accession>
<sequence length="45" mass="5417">MFESYMAERLRRRWVRLHLYHFPGSVLTDYRILKNYAKTLTGAGV</sequence>
<evidence type="ECO:0000313" key="2">
    <source>
        <dbReference type="Proteomes" id="UP000024043"/>
    </source>
</evidence>
<dbReference type="InterPro" id="IPR049596">
    <property type="entry name" value="YlcG-like"/>
</dbReference>
<name>A0AAN4SYD5_ECOLX</name>
<dbReference type="NCBIfam" id="NF033498">
    <property type="entry name" value="YlcG_phage_expr"/>
    <property type="match status" value="1"/>
</dbReference>
<evidence type="ECO:0000313" key="1">
    <source>
        <dbReference type="EMBL" id="EZJ86342.1"/>
    </source>
</evidence>
<dbReference type="EMBL" id="JJLU01000062">
    <property type="protein sequence ID" value="EZJ86342.1"/>
    <property type="molecule type" value="Genomic_DNA"/>
</dbReference>